<dbReference type="PANTHER" id="PTHR34613:SF1">
    <property type="entry name" value="SLL6017 PROTEIN"/>
    <property type="match status" value="1"/>
</dbReference>
<dbReference type="Proteomes" id="UP001268256">
    <property type="component" value="Unassembled WGS sequence"/>
</dbReference>
<keyword evidence="3" id="KW-1185">Reference proteome</keyword>
<dbReference type="EMBL" id="JAVMIP010000005">
    <property type="protein sequence ID" value="MDS3860638.1"/>
    <property type="molecule type" value="Genomic_DNA"/>
</dbReference>
<dbReference type="RefSeq" id="WP_322877907.1">
    <property type="nucleotide sequence ID" value="NZ_JAVMIP010000005.1"/>
</dbReference>
<protein>
    <submittedName>
        <fullName evidence="2">DUF4351 domain-containing protein</fullName>
    </submittedName>
</protein>
<organism evidence="2 3">
    <name type="scientific">Pseudocalidococcus azoricus BACA0444</name>
    <dbReference type="NCBI Taxonomy" id="2918990"/>
    <lineage>
        <taxon>Bacteria</taxon>
        <taxon>Bacillati</taxon>
        <taxon>Cyanobacteriota</taxon>
        <taxon>Cyanophyceae</taxon>
        <taxon>Acaryochloridales</taxon>
        <taxon>Thermosynechococcaceae</taxon>
        <taxon>Pseudocalidococcus</taxon>
        <taxon>Pseudocalidococcus azoricus</taxon>
    </lineage>
</organism>
<name>A0AAE4JWZ0_9CYAN</name>
<dbReference type="InterPro" id="IPR025587">
    <property type="entry name" value="DUF4351"/>
</dbReference>
<dbReference type="Pfam" id="PF14261">
    <property type="entry name" value="DUF4351"/>
    <property type="match status" value="1"/>
</dbReference>
<feature type="domain" description="DUF4351" evidence="1">
    <location>
        <begin position="80"/>
        <end position="138"/>
    </location>
</feature>
<evidence type="ECO:0000313" key="2">
    <source>
        <dbReference type="EMBL" id="MDS3860638.1"/>
    </source>
</evidence>
<proteinExistence type="predicted"/>
<accession>A0AAE4JWZ0</accession>
<dbReference type="PANTHER" id="PTHR34613">
    <property type="entry name" value="SLL0800 PROTEIN"/>
    <property type="match status" value="1"/>
</dbReference>
<gene>
    <name evidence="2" type="ORF">RIF25_07415</name>
</gene>
<evidence type="ECO:0000259" key="1">
    <source>
        <dbReference type="Pfam" id="PF14261"/>
    </source>
</evidence>
<reference evidence="3" key="1">
    <citation type="submission" date="2023-07" db="EMBL/GenBank/DDBJ databases">
        <authorList>
            <person name="Luz R."/>
            <person name="Cordeiro R."/>
            <person name="Fonseca A."/>
            <person name="Goncalves V."/>
        </authorList>
    </citation>
    <scope>NUCLEOTIDE SEQUENCE [LARGE SCALE GENOMIC DNA]</scope>
    <source>
        <strain evidence="3">BACA0444</strain>
    </source>
</reference>
<sequence length="139" mass="15262">MPLATLCQTTNAQQLLEIIATELQQIPTPTGRAQLMACCDVLAGLRFEKDLIHAIFREEVMQESVTYQDILQKGVTQGIQQGVQQGEVTVVLRLLQRRFGEVAPELLGKVRALSVTELEALADALLDFADLAAFPAWLG</sequence>
<evidence type="ECO:0000313" key="3">
    <source>
        <dbReference type="Proteomes" id="UP001268256"/>
    </source>
</evidence>
<dbReference type="AlphaFoldDB" id="A0AAE4JWZ0"/>
<comment type="caution">
    <text evidence="2">The sequence shown here is derived from an EMBL/GenBank/DDBJ whole genome shotgun (WGS) entry which is preliminary data.</text>
</comment>